<dbReference type="PANTHER" id="PTHR46032">
    <property type="entry name" value="ALPHA-2,3-SIALYLTRANSFERASE ST3GAL I ISOFORM X1"/>
    <property type="match status" value="1"/>
</dbReference>
<dbReference type="InterPro" id="IPR001675">
    <property type="entry name" value="Glyco_trans_29"/>
</dbReference>
<comment type="subcellular location">
    <subcellularLocation>
        <location evidence="1">Golgi apparatus membrane</location>
        <topology evidence="1">Single-pass type II membrane protein</topology>
    </subcellularLocation>
</comment>
<evidence type="ECO:0000256" key="5">
    <source>
        <dbReference type="ARBA" id="ARBA00022692"/>
    </source>
</evidence>
<proteinExistence type="inferred from homology"/>
<dbReference type="PANTHER" id="PTHR46032:SF6">
    <property type="entry name" value="CMP-N-ACETYLNEURAMINATE-BETA-GALACTOSAMIDE-ALPHA-2,3-SIALYLTRANSFERASE 1"/>
    <property type="match status" value="1"/>
</dbReference>
<evidence type="ECO:0000256" key="3">
    <source>
        <dbReference type="ARBA" id="ARBA00022676"/>
    </source>
</evidence>
<dbReference type="GO" id="GO:0008373">
    <property type="term" value="F:sialyltransferase activity"/>
    <property type="evidence" value="ECO:0007669"/>
    <property type="project" value="UniProtKB-ARBA"/>
</dbReference>
<dbReference type="EMBL" id="JAMKFB020000019">
    <property type="protein sequence ID" value="KAL0166902.1"/>
    <property type="molecule type" value="Genomic_DNA"/>
</dbReference>
<dbReference type="Proteomes" id="UP001529510">
    <property type="component" value="Unassembled WGS sequence"/>
</dbReference>
<dbReference type="InterPro" id="IPR051757">
    <property type="entry name" value="Beta-gal_alpha2-3_sialyltrans"/>
</dbReference>
<evidence type="ECO:0000256" key="9">
    <source>
        <dbReference type="ARBA" id="ARBA00023136"/>
    </source>
</evidence>
<feature type="non-terminal residue" evidence="12">
    <location>
        <position position="1"/>
    </location>
</feature>
<dbReference type="AlphaFoldDB" id="A0ABD0NZL8"/>
<evidence type="ECO:0000256" key="7">
    <source>
        <dbReference type="ARBA" id="ARBA00022989"/>
    </source>
</evidence>
<evidence type="ECO:0000256" key="1">
    <source>
        <dbReference type="ARBA" id="ARBA00004323"/>
    </source>
</evidence>
<gene>
    <name evidence="12" type="ORF">M9458_038746</name>
</gene>
<dbReference type="Pfam" id="PF00777">
    <property type="entry name" value="Glyco_transf_29"/>
    <property type="match status" value="1"/>
</dbReference>
<keyword evidence="6" id="KW-0735">Signal-anchor</keyword>
<evidence type="ECO:0000313" key="13">
    <source>
        <dbReference type="Proteomes" id="UP001529510"/>
    </source>
</evidence>
<reference evidence="12 13" key="1">
    <citation type="submission" date="2024-05" db="EMBL/GenBank/DDBJ databases">
        <title>Genome sequencing and assembly of Indian major carp, Cirrhinus mrigala (Hamilton, 1822).</title>
        <authorList>
            <person name="Mohindra V."/>
            <person name="Chowdhury L.M."/>
            <person name="Lal K."/>
            <person name="Jena J.K."/>
        </authorList>
    </citation>
    <scope>NUCLEOTIDE SEQUENCE [LARGE SCALE GENOMIC DNA]</scope>
    <source>
        <strain evidence="12">CM1030</strain>
        <tissue evidence="12">Blood</tissue>
    </source>
</reference>
<keyword evidence="4" id="KW-0808">Transferase</keyword>
<evidence type="ECO:0000256" key="8">
    <source>
        <dbReference type="ARBA" id="ARBA00023034"/>
    </source>
</evidence>
<keyword evidence="3" id="KW-0328">Glycosyltransferase</keyword>
<evidence type="ECO:0000256" key="11">
    <source>
        <dbReference type="ARBA" id="ARBA00023180"/>
    </source>
</evidence>
<comment type="caution">
    <text evidence="12">The sequence shown here is derived from an EMBL/GenBank/DDBJ whole genome shotgun (WGS) entry which is preliminary data.</text>
</comment>
<name>A0ABD0NZL8_CIRMR</name>
<keyword evidence="9" id="KW-0472">Membrane</keyword>
<keyword evidence="5" id="KW-0812">Transmembrane</keyword>
<keyword evidence="8" id="KW-0333">Golgi apparatus</keyword>
<keyword evidence="10" id="KW-1015">Disulfide bond</keyword>
<protein>
    <submittedName>
        <fullName evidence="12">Uncharacterized protein</fullName>
    </submittedName>
</protein>
<accession>A0ABD0NZL8</accession>
<keyword evidence="7" id="KW-1133">Transmembrane helix</keyword>
<keyword evidence="13" id="KW-1185">Reference proteome</keyword>
<evidence type="ECO:0000256" key="10">
    <source>
        <dbReference type="ARBA" id="ARBA00023157"/>
    </source>
</evidence>
<evidence type="ECO:0000313" key="12">
    <source>
        <dbReference type="EMBL" id="KAL0166902.1"/>
    </source>
</evidence>
<evidence type="ECO:0000256" key="4">
    <source>
        <dbReference type="ARBA" id="ARBA00022679"/>
    </source>
</evidence>
<sequence>VSAFGFGADQYGNWYHYFEKTSQKVRTGAHSGSFEFDTMMQLYLENKIQVFRGR</sequence>
<dbReference type="InterPro" id="IPR038578">
    <property type="entry name" value="GT29-like_sf"/>
</dbReference>
<keyword evidence="11" id="KW-0325">Glycoprotein</keyword>
<organism evidence="12 13">
    <name type="scientific">Cirrhinus mrigala</name>
    <name type="common">Mrigala</name>
    <dbReference type="NCBI Taxonomy" id="683832"/>
    <lineage>
        <taxon>Eukaryota</taxon>
        <taxon>Metazoa</taxon>
        <taxon>Chordata</taxon>
        <taxon>Craniata</taxon>
        <taxon>Vertebrata</taxon>
        <taxon>Euteleostomi</taxon>
        <taxon>Actinopterygii</taxon>
        <taxon>Neopterygii</taxon>
        <taxon>Teleostei</taxon>
        <taxon>Ostariophysi</taxon>
        <taxon>Cypriniformes</taxon>
        <taxon>Cyprinidae</taxon>
        <taxon>Labeoninae</taxon>
        <taxon>Labeonini</taxon>
        <taxon>Cirrhinus</taxon>
    </lineage>
</organism>
<comment type="similarity">
    <text evidence="2">Belongs to the glycosyltransferase 29 family.</text>
</comment>
<evidence type="ECO:0000256" key="6">
    <source>
        <dbReference type="ARBA" id="ARBA00022968"/>
    </source>
</evidence>
<dbReference type="GO" id="GO:0000139">
    <property type="term" value="C:Golgi membrane"/>
    <property type="evidence" value="ECO:0007669"/>
    <property type="project" value="UniProtKB-SubCell"/>
</dbReference>
<dbReference type="Gene3D" id="3.90.1480.20">
    <property type="entry name" value="Glycosyl transferase family 29"/>
    <property type="match status" value="1"/>
</dbReference>
<evidence type="ECO:0000256" key="2">
    <source>
        <dbReference type="ARBA" id="ARBA00006003"/>
    </source>
</evidence>